<dbReference type="PROSITE" id="PS50879">
    <property type="entry name" value="RNASE_H_1"/>
    <property type="match status" value="1"/>
</dbReference>
<dbReference type="InterPro" id="IPR002156">
    <property type="entry name" value="RNaseH_domain"/>
</dbReference>
<dbReference type="GO" id="GO:0004523">
    <property type="term" value="F:RNA-DNA hybrid ribonuclease activity"/>
    <property type="evidence" value="ECO:0007669"/>
    <property type="project" value="InterPro"/>
</dbReference>
<dbReference type="InterPro" id="IPR012337">
    <property type="entry name" value="RNaseH-like_sf"/>
</dbReference>
<name>A0AAV6TRQ2_9ARAC</name>
<feature type="domain" description="RNase H type-1" evidence="1">
    <location>
        <begin position="1"/>
        <end position="64"/>
    </location>
</feature>
<evidence type="ECO:0000259" key="1">
    <source>
        <dbReference type="PROSITE" id="PS50879"/>
    </source>
</evidence>
<evidence type="ECO:0000313" key="2">
    <source>
        <dbReference type="EMBL" id="KAG8174407.1"/>
    </source>
</evidence>
<dbReference type="InterPro" id="IPR036397">
    <property type="entry name" value="RNaseH_sf"/>
</dbReference>
<organism evidence="3 4">
    <name type="scientific">Oedothorax gibbosus</name>
    <dbReference type="NCBI Taxonomy" id="931172"/>
    <lineage>
        <taxon>Eukaryota</taxon>
        <taxon>Metazoa</taxon>
        <taxon>Ecdysozoa</taxon>
        <taxon>Arthropoda</taxon>
        <taxon>Chelicerata</taxon>
        <taxon>Arachnida</taxon>
        <taxon>Araneae</taxon>
        <taxon>Araneomorphae</taxon>
        <taxon>Entelegynae</taxon>
        <taxon>Araneoidea</taxon>
        <taxon>Linyphiidae</taxon>
        <taxon>Erigoninae</taxon>
        <taxon>Oedothorax</taxon>
    </lineage>
</organism>
<dbReference type="GO" id="GO:0003676">
    <property type="term" value="F:nucleic acid binding"/>
    <property type="evidence" value="ECO:0007669"/>
    <property type="project" value="InterPro"/>
</dbReference>
<proteinExistence type="predicted"/>
<keyword evidence="4" id="KW-1185">Reference proteome</keyword>
<dbReference type="EMBL" id="JAFNEN010001227">
    <property type="protein sequence ID" value="KAG8174411.1"/>
    <property type="molecule type" value="Genomic_DNA"/>
</dbReference>
<dbReference type="Proteomes" id="UP000827092">
    <property type="component" value="Unassembled WGS sequence"/>
</dbReference>
<evidence type="ECO:0000313" key="3">
    <source>
        <dbReference type="EMBL" id="KAG8174411.1"/>
    </source>
</evidence>
<dbReference type="SUPFAM" id="SSF53098">
    <property type="entry name" value="Ribonuclease H-like"/>
    <property type="match status" value="1"/>
</dbReference>
<dbReference type="EMBL" id="JAFNEN010001227">
    <property type="protein sequence ID" value="KAG8174407.1"/>
    <property type="molecule type" value="Genomic_DNA"/>
</dbReference>
<gene>
    <name evidence="2" type="ORF">JTE90_016103</name>
    <name evidence="3" type="ORF">JTE90_016107</name>
</gene>
<sequence>MNIYSDSMSSVVASASLYPRSPIIKEIKESCQNPIKHVNLIWTKAHVGTFGNEAADSVAGDAIELGDDHRLGIPISLH</sequence>
<accession>A0AAV6TRQ2</accession>
<evidence type="ECO:0000313" key="4">
    <source>
        <dbReference type="Proteomes" id="UP000827092"/>
    </source>
</evidence>
<reference evidence="3 4" key="1">
    <citation type="journal article" date="2022" name="Nat. Ecol. Evol.">
        <title>A masculinizing supergene underlies an exaggerated male reproductive morph in a spider.</title>
        <authorList>
            <person name="Hendrickx F."/>
            <person name="De Corte Z."/>
            <person name="Sonet G."/>
            <person name="Van Belleghem S.M."/>
            <person name="Kostlbacher S."/>
            <person name="Vangestel C."/>
        </authorList>
    </citation>
    <scope>NUCLEOTIDE SEQUENCE [LARGE SCALE GENOMIC DNA]</scope>
    <source>
        <strain evidence="3">W744_W776</strain>
    </source>
</reference>
<dbReference type="Gene3D" id="3.30.420.10">
    <property type="entry name" value="Ribonuclease H-like superfamily/Ribonuclease H"/>
    <property type="match status" value="1"/>
</dbReference>
<comment type="caution">
    <text evidence="3">The sequence shown here is derived from an EMBL/GenBank/DDBJ whole genome shotgun (WGS) entry which is preliminary data.</text>
</comment>
<dbReference type="AlphaFoldDB" id="A0AAV6TRQ2"/>
<protein>
    <recommendedName>
        <fullName evidence="1">RNase H type-1 domain-containing protein</fullName>
    </recommendedName>
</protein>